<dbReference type="PANTHER" id="PTHR42826">
    <property type="entry name" value="DICARBOXYLATE TRANSPORTER 2.1, CHLOROPLASTIC"/>
    <property type="match status" value="1"/>
</dbReference>
<evidence type="ECO:0000256" key="5">
    <source>
        <dbReference type="ARBA" id="ARBA00023136"/>
    </source>
</evidence>
<keyword evidence="4 6" id="KW-1133">Transmembrane helix</keyword>
<dbReference type="OrthoDB" id="1401038at2"/>
<feature type="transmembrane region" description="Helical" evidence="6">
    <location>
        <begin position="12"/>
        <end position="29"/>
    </location>
</feature>
<feature type="transmembrane region" description="Helical" evidence="6">
    <location>
        <begin position="360"/>
        <end position="381"/>
    </location>
</feature>
<gene>
    <name evidence="7" type="ORF">DCM90_01285</name>
</gene>
<evidence type="ECO:0000256" key="4">
    <source>
        <dbReference type="ARBA" id="ARBA00022989"/>
    </source>
</evidence>
<feature type="transmembrane region" description="Helical" evidence="6">
    <location>
        <begin position="450"/>
        <end position="470"/>
    </location>
</feature>
<feature type="transmembrane region" description="Helical" evidence="6">
    <location>
        <begin position="35"/>
        <end position="52"/>
    </location>
</feature>
<feature type="transmembrane region" description="Helical" evidence="6">
    <location>
        <begin position="88"/>
        <end position="115"/>
    </location>
</feature>
<dbReference type="NCBIfam" id="TIGR00785">
    <property type="entry name" value="dass"/>
    <property type="match status" value="1"/>
</dbReference>
<dbReference type="Pfam" id="PF00939">
    <property type="entry name" value="Na_sulph_symp"/>
    <property type="match status" value="1"/>
</dbReference>
<name>A0A2V1N0Q8_9LACO</name>
<comment type="caution">
    <text evidence="7">The sequence shown here is derived from an EMBL/GenBank/DDBJ whole genome shotgun (WGS) entry which is preliminary data.</text>
</comment>
<reference evidence="7 8" key="1">
    <citation type="journal article" date="2018" name="Int. J. Syst. Evol. Microbiol.">
        <title>Lactobacillus bambusae sp. nov., isolated from a traditional fermented Ma-bamboo shoots of Taiwan.</title>
        <authorList>
            <person name="Wang L.-T."/>
        </authorList>
    </citation>
    <scope>NUCLEOTIDE SEQUENCE [LARGE SCALE GENOMIC DNA]</scope>
    <source>
        <strain evidence="7 8">BS-W1</strain>
    </source>
</reference>
<protein>
    <submittedName>
        <fullName evidence="7">Anion permease</fullName>
    </submittedName>
</protein>
<dbReference type="Proteomes" id="UP000245080">
    <property type="component" value="Unassembled WGS sequence"/>
</dbReference>
<feature type="transmembrane region" description="Helical" evidence="6">
    <location>
        <begin position="220"/>
        <end position="240"/>
    </location>
</feature>
<comment type="similarity">
    <text evidence="2">Belongs to the SLC13A/DASS transporter (TC 2.A.47) family. DIT1 subfamily.</text>
</comment>
<evidence type="ECO:0000313" key="7">
    <source>
        <dbReference type="EMBL" id="PWG00839.1"/>
    </source>
</evidence>
<keyword evidence="3 6" id="KW-0812">Transmembrane</keyword>
<keyword evidence="5 6" id="KW-0472">Membrane</keyword>
<dbReference type="InterPro" id="IPR001898">
    <property type="entry name" value="SLC13A/DASS"/>
</dbReference>
<feature type="transmembrane region" description="Helical" evidence="6">
    <location>
        <begin position="322"/>
        <end position="340"/>
    </location>
</feature>
<organism evidence="7 8">
    <name type="scientific">Levilactobacillus bambusae</name>
    <dbReference type="NCBI Taxonomy" id="2024736"/>
    <lineage>
        <taxon>Bacteria</taxon>
        <taxon>Bacillati</taxon>
        <taxon>Bacillota</taxon>
        <taxon>Bacilli</taxon>
        <taxon>Lactobacillales</taxon>
        <taxon>Lactobacillaceae</taxon>
        <taxon>Levilactobacillus</taxon>
    </lineage>
</organism>
<proteinExistence type="inferred from homology"/>
<evidence type="ECO:0000256" key="6">
    <source>
        <dbReference type="SAM" id="Phobius"/>
    </source>
</evidence>
<evidence type="ECO:0000256" key="1">
    <source>
        <dbReference type="ARBA" id="ARBA00004141"/>
    </source>
</evidence>
<keyword evidence="8" id="KW-1185">Reference proteome</keyword>
<accession>A0A2V1N0Q8</accession>
<feature type="transmembrane region" description="Helical" evidence="6">
    <location>
        <begin position="297"/>
        <end position="315"/>
    </location>
</feature>
<evidence type="ECO:0000256" key="2">
    <source>
        <dbReference type="ARBA" id="ARBA00007349"/>
    </source>
</evidence>
<dbReference type="GO" id="GO:0016020">
    <property type="term" value="C:membrane"/>
    <property type="evidence" value="ECO:0007669"/>
    <property type="project" value="UniProtKB-SubCell"/>
</dbReference>
<dbReference type="GO" id="GO:0022857">
    <property type="term" value="F:transmembrane transporter activity"/>
    <property type="evidence" value="ECO:0007669"/>
    <property type="project" value="InterPro"/>
</dbReference>
<evidence type="ECO:0000256" key="3">
    <source>
        <dbReference type="ARBA" id="ARBA00022692"/>
    </source>
</evidence>
<dbReference type="RefSeq" id="WP_109249552.1">
    <property type="nucleotide sequence ID" value="NZ_QCXQ01000001.1"/>
</dbReference>
<dbReference type="AlphaFoldDB" id="A0A2V1N0Q8"/>
<feature type="transmembrane region" description="Helical" evidence="6">
    <location>
        <begin position="273"/>
        <end position="291"/>
    </location>
</feature>
<comment type="subcellular location">
    <subcellularLocation>
        <location evidence="1">Membrane</location>
        <topology evidence="1">Multi-pass membrane protein</topology>
    </subcellularLocation>
</comment>
<dbReference type="InterPro" id="IPR030676">
    <property type="entry name" value="CitT-rel"/>
</dbReference>
<sequence length="473" mass="51384">MTLAKFQWKKWAWPILIGLIIWACTPIRPEGIALNAWYMLAIFVATIVGCITQPLPIAGVTIVGFSLMVLAGITTMDEGAEAFGNNTVWMIVAAYFMSRGFIKTGLGSRIAYLFIKWFGRKTTGLAYSLMAVDFVTAPATPSSTARVGGIVFPIMESLANAFDSHPNDQASSRKLGAYLSFIAFHSDIIAAATFMTAMAPNVLAVSMAGQRGIHISWMEWLIAAIVPAIISIIVIPWLIYKMYPPEIKETPNAKAWAEDQLKTQGKMSTAEKIMAGVFVVALVLWMTSSLTGMDATLVAFLAVSALLVTGVLDVSDILHETGAWSTLIWFSVLIFMANELNKLGLITWLSNAMGSALKGYNWAIVFVIVILFYFYSHYLFASGTAHVTAMYPALLAILLSAGTPGSLAAMALAFTGSIFASTTHYANGPASVLFAAGYVKQSDWWRMNAILGPVYLIIWIGIGGLWMKLIGMW</sequence>
<dbReference type="EMBL" id="QCXQ01000001">
    <property type="protein sequence ID" value="PWG00839.1"/>
    <property type="molecule type" value="Genomic_DNA"/>
</dbReference>
<evidence type="ECO:0000313" key="8">
    <source>
        <dbReference type="Proteomes" id="UP000245080"/>
    </source>
</evidence>
<feature type="transmembrane region" description="Helical" evidence="6">
    <location>
        <begin position="57"/>
        <end position="76"/>
    </location>
</feature>
<feature type="transmembrane region" description="Helical" evidence="6">
    <location>
        <begin position="393"/>
        <end position="419"/>
    </location>
</feature>
<feature type="transmembrane region" description="Helical" evidence="6">
    <location>
        <begin position="175"/>
        <end position="200"/>
    </location>
</feature>
<dbReference type="PIRSF" id="PIRSF002457">
    <property type="entry name" value="DASS"/>
    <property type="match status" value="1"/>
</dbReference>